<name>A0AAD0X7N4_9LACO</name>
<accession>A0AAD0X7N4</accession>
<organism evidence="1 2">
    <name type="scientific">Lactiplantibacillus paraplantarum</name>
    <dbReference type="NCBI Taxonomy" id="60520"/>
    <lineage>
        <taxon>Bacteria</taxon>
        <taxon>Bacillati</taxon>
        <taxon>Bacillota</taxon>
        <taxon>Bacilli</taxon>
        <taxon>Lactobacillales</taxon>
        <taxon>Lactobacillaceae</taxon>
        <taxon>Lactiplantibacillus</taxon>
    </lineage>
</organism>
<dbReference type="AlphaFoldDB" id="A0AAD0X7N4"/>
<dbReference type="EMBL" id="CP032744">
    <property type="protein sequence ID" value="AYJ38184.1"/>
    <property type="molecule type" value="Genomic_DNA"/>
</dbReference>
<evidence type="ECO:0000313" key="1">
    <source>
        <dbReference type="EMBL" id="AYJ38184.1"/>
    </source>
</evidence>
<protein>
    <submittedName>
        <fullName evidence="1">Uncharacterized protein</fullName>
    </submittedName>
</protein>
<reference evidence="1 2" key="1">
    <citation type="submission" date="2018-10" db="EMBL/GenBank/DDBJ databases">
        <title>Genome seuquencing of Lactobacillus species.</title>
        <authorList>
            <person name="Baek C."/>
            <person name="Yi H."/>
        </authorList>
    </citation>
    <scope>NUCLEOTIDE SEQUENCE [LARGE SCALE GENOMIC DNA]</scope>
    <source>
        <strain evidence="1 2">DSM 10667</strain>
    </source>
</reference>
<dbReference type="RefSeq" id="WP_056988424.1">
    <property type="nucleotide sequence ID" value="NZ_JBFQYK010000010.1"/>
</dbReference>
<gene>
    <name evidence="1" type="ORF">LP667_04785</name>
</gene>
<proteinExistence type="predicted"/>
<sequence>MTTYKDHVGVYGNYYPDKLRRKQVSRMEVSHTLDGYWVLSGYIDPKHEDAQATMRKAKEQFIRVNPLIDSAKVVVVNGEFKQPINKSLASMIIDGANSECVGD</sequence>
<evidence type="ECO:0000313" key="2">
    <source>
        <dbReference type="Proteomes" id="UP000277896"/>
    </source>
</evidence>
<dbReference type="Proteomes" id="UP000277896">
    <property type="component" value="Chromosome"/>
</dbReference>